<evidence type="ECO:0000259" key="14">
    <source>
        <dbReference type="PROSITE" id="PS51292"/>
    </source>
</evidence>
<keyword evidence="5 10" id="KW-0863">Zinc-finger</keyword>
<evidence type="ECO:0000256" key="2">
    <source>
        <dbReference type="ARBA" id="ARBA00022679"/>
    </source>
</evidence>
<evidence type="ECO:0000313" key="16">
    <source>
        <dbReference type="RefSeq" id="XP_006816754.1"/>
    </source>
</evidence>
<evidence type="ECO:0000256" key="9">
    <source>
        <dbReference type="ARBA" id="ARBA00023136"/>
    </source>
</evidence>
<evidence type="ECO:0000256" key="8">
    <source>
        <dbReference type="ARBA" id="ARBA00022989"/>
    </source>
</evidence>
<reference evidence="16" key="1">
    <citation type="submission" date="2025-08" db="UniProtKB">
        <authorList>
            <consortium name="RefSeq"/>
        </authorList>
    </citation>
    <scope>IDENTIFICATION</scope>
    <source>
        <tissue evidence="16">Testes</tissue>
    </source>
</reference>
<dbReference type="GeneID" id="102806091"/>
<evidence type="ECO:0000256" key="5">
    <source>
        <dbReference type="ARBA" id="ARBA00022771"/>
    </source>
</evidence>
<evidence type="ECO:0000256" key="4">
    <source>
        <dbReference type="ARBA" id="ARBA00022723"/>
    </source>
</evidence>
<dbReference type="SUPFAM" id="SSF57850">
    <property type="entry name" value="RING/U-box"/>
    <property type="match status" value="1"/>
</dbReference>
<keyword evidence="3 12" id="KW-0812">Transmembrane</keyword>
<feature type="region of interest" description="Disordered" evidence="11">
    <location>
        <begin position="1"/>
        <end position="29"/>
    </location>
</feature>
<sequence>METAQSTVPASNANDNAVYTSSPLGSSSPRCFLTEPSSPIPTVSSPRLLSPRGSLSPLPPVRACLSITSFSTVLSEGPICRICHEGEKLGEALISPCHCTGTMCYHRRCIEQWLATANSNNCDVCQFEYRTQRKPRPLLEWLRRPSQSNDRRNLLGDFFCFLILTPLVSVSSWLCLNGAQHYIAHRGHGWEATGLIGLTVILLMIYAFWAVLSLRYHVYVWKMWKTENQIVRLEYSQRNPHQSEQPADQSMCMIDEIYITDGRETQV</sequence>
<evidence type="ECO:0000256" key="11">
    <source>
        <dbReference type="SAM" id="MobiDB-lite"/>
    </source>
</evidence>
<dbReference type="SMART" id="SM00744">
    <property type="entry name" value="RINGv"/>
    <property type="match status" value="1"/>
</dbReference>
<dbReference type="PROSITE" id="PS50089">
    <property type="entry name" value="ZF_RING_2"/>
    <property type="match status" value="1"/>
</dbReference>
<keyword evidence="6" id="KW-0833">Ubl conjugation pathway</keyword>
<feature type="domain" description="RING-type" evidence="13">
    <location>
        <begin position="80"/>
        <end position="126"/>
    </location>
</feature>
<keyword evidence="7" id="KW-0862">Zinc</keyword>
<evidence type="ECO:0000256" key="10">
    <source>
        <dbReference type="PROSITE-ProRule" id="PRU00175"/>
    </source>
</evidence>
<proteinExistence type="predicted"/>
<keyword evidence="2" id="KW-0808">Transferase</keyword>
<feature type="domain" description="RING-CH-type" evidence="14">
    <location>
        <begin position="72"/>
        <end position="132"/>
    </location>
</feature>
<dbReference type="RefSeq" id="XP_006816754.1">
    <property type="nucleotide sequence ID" value="XM_006816691.1"/>
</dbReference>
<dbReference type="Proteomes" id="UP000694865">
    <property type="component" value="Unplaced"/>
</dbReference>
<gene>
    <name evidence="16" type="primary">LOC102806091</name>
</gene>
<evidence type="ECO:0000256" key="3">
    <source>
        <dbReference type="ARBA" id="ARBA00022692"/>
    </source>
</evidence>
<dbReference type="InterPro" id="IPR011016">
    <property type="entry name" value="Znf_RING-CH"/>
</dbReference>
<dbReference type="InterPro" id="IPR001841">
    <property type="entry name" value="Znf_RING"/>
</dbReference>
<protein>
    <submittedName>
        <fullName evidence="16">E3 ubiquitin-protein ligase MARCH3-like</fullName>
    </submittedName>
</protein>
<keyword evidence="4" id="KW-0479">Metal-binding</keyword>
<dbReference type="Gene3D" id="3.30.40.10">
    <property type="entry name" value="Zinc/RING finger domain, C3HC4 (zinc finger)"/>
    <property type="match status" value="1"/>
</dbReference>
<comment type="subcellular location">
    <subcellularLocation>
        <location evidence="1">Membrane</location>
        <topology evidence="1">Multi-pass membrane protein</topology>
    </subcellularLocation>
</comment>
<feature type="transmembrane region" description="Helical" evidence="12">
    <location>
        <begin position="154"/>
        <end position="174"/>
    </location>
</feature>
<name>A0ABM0M9R3_SACKO</name>
<dbReference type="PANTHER" id="PTHR46065:SF3">
    <property type="entry name" value="FI20425P1"/>
    <property type="match status" value="1"/>
</dbReference>
<evidence type="ECO:0000313" key="15">
    <source>
        <dbReference type="Proteomes" id="UP000694865"/>
    </source>
</evidence>
<organism evidence="15 16">
    <name type="scientific">Saccoglossus kowalevskii</name>
    <name type="common">Acorn worm</name>
    <dbReference type="NCBI Taxonomy" id="10224"/>
    <lineage>
        <taxon>Eukaryota</taxon>
        <taxon>Metazoa</taxon>
        <taxon>Hemichordata</taxon>
        <taxon>Enteropneusta</taxon>
        <taxon>Harrimaniidae</taxon>
        <taxon>Saccoglossus</taxon>
    </lineage>
</organism>
<dbReference type="CDD" id="cd16699">
    <property type="entry name" value="RING_CH-C4HC3_MARCH2-like"/>
    <property type="match status" value="1"/>
</dbReference>
<accession>A0ABM0M9R3</accession>
<evidence type="ECO:0000256" key="12">
    <source>
        <dbReference type="SAM" id="Phobius"/>
    </source>
</evidence>
<keyword evidence="9 12" id="KW-0472">Membrane</keyword>
<dbReference type="PANTHER" id="PTHR46065">
    <property type="entry name" value="E3 UBIQUITIN-PROTEIN LIGASE MARCH 2/3 FAMILY MEMBER"/>
    <property type="match status" value="1"/>
</dbReference>
<dbReference type="Pfam" id="PF12906">
    <property type="entry name" value="RINGv"/>
    <property type="match status" value="1"/>
</dbReference>
<evidence type="ECO:0000256" key="1">
    <source>
        <dbReference type="ARBA" id="ARBA00004141"/>
    </source>
</evidence>
<dbReference type="InterPro" id="IPR013083">
    <property type="entry name" value="Znf_RING/FYVE/PHD"/>
</dbReference>
<evidence type="ECO:0000259" key="13">
    <source>
        <dbReference type="PROSITE" id="PS50089"/>
    </source>
</evidence>
<evidence type="ECO:0000256" key="6">
    <source>
        <dbReference type="ARBA" id="ARBA00022786"/>
    </source>
</evidence>
<feature type="transmembrane region" description="Helical" evidence="12">
    <location>
        <begin position="194"/>
        <end position="214"/>
    </location>
</feature>
<keyword evidence="8 12" id="KW-1133">Transmembrane helix</keyword>
<dbReference type="PROSITE" id="PS51292">
    <property type="entry name" value="ZF_RING_CH"/>
    <property type="match status" value="1"/>
</dbReference>
<evidence type="ECO:0000256" key="7">
    <source>
        <dbReference type="ARBA" id="ARBA00022833"/>
    </source>
</evidence>
<keyword evidence="15" id="KW-1185">Reference proteome</keyword>